<gene>
    <name evidence="1" type="ORF">MENTE1834_LOCUS18692</name>
</gene>
<organism evidence="1 2">
    <name type="scientific">Meloidogyne enterolobii</name>
    <name type="common">Root-knot nematode worm</name>
    <name type="synonym">Meloidogyne mayaguensis</name>
    <dbReference type="NCBI Taxonomy" id="390850"/>
    <lineage>
        <taxon>Eukaryota</taxon>
        <taxon>Metazoa</taxon>
        <taxon>Ecdysozoa</taxon>
        <taxon>Nematoda</taxon>
        <taxon>Chromadorea</taxon>
        <taxon>Rhabditida</taxon>
        <taxon>Tylenchina</taxon>
        <taxon>Tylenchomorpha</taxon>
        <taxon>Tylenchoidea</taxon>
        <taxon>Meloidogynidae</taxon>
        <taxon>Meloidogyninae</taxon>
        <taxon>Meloidogyne</taxon>
    </lineage>
</organism>
<reference evidence="1" key="1">
    <citation type="submission" date="2023-11" db="EMBL/GenBank/DDBJ databases">
        <authorList>
            <person name="Poullet M."/>
        </authorList>
    </citation>
    <scope>NUCLEOTIDE SEQUENCE</scope>
    <source>
        <strain evidence="1">E1834</strain>
    </source>
</reference>
<comment type="caution">
    <text evidence="1">The sequence shown here is derived from an EMBL/GenBank/DDBJ whole genome shotgun (WGS) entry which is preliminary data.</text>
</comment>
<accession>A0ACB0YZJ9</accession>
<name>A0ACB0YZJ9_MELEN</name>
<protein>
    <submittedName>
        <fullName evidence="1">Uncharacterized protein</fullName>
    </submittedName>
</protein>
<dbReference type="Proteomes" id="UP001497535">
    <property type="component" value="Unassembled WGS sequence"/>
</dbReference>
<evidence type="ECO:0000313" key="2">
    <source>
        <dbReference type="Proteomes" id="UP001497535"/>
    </source>
</evidence>
<dbReference type="EMBL" id="CAVMJV010000021">
    <property type="protein sequence ID" value="CAK5070618.1"/>
    <property type="molecule type" value="Genomic_DNA"/>
</dbReference>
<sequence length="205" mass="23233">MVTDRSYTPFEYGYLILKYRHPGSVKKFGTDFAAGAAAACISKTIMAPIERVKLILQLQTSQHTIQISKRYKGMIDCLIRLPKEQGFLSFWRGNVSNMARAASQESVGIAFKEMLRKILVNDEHRTTDYKKFLGANMLAGGLAGMGTFFFIYPLDFSRTRLAVDIGKDKASREFRGLVDCFIKIAKKDGLEGLYRFLFNYLGPHF</sequence>
<evidence type="ECO:0000313" key="1">
    <source>
        <dbReference type="EMBL" id="CAK5070618.1"/>
    </source>
</evidence>
<proteinExistence type="predicted"/>
<keyword evidence="2" id="KW-1185">Reference proteome</keyword>